<reference evidence="1 2" key="1">
    <citation type="submission" date="2019-09" db="EMBL/GenBank/DDBJ databases">
        <title>A chromosome-level genome assembly of the Chinese tupelo Nyssa sinensis.</title>
        <authorList>
            <person name="Yang X."/>
            <person name="Kang M."/>
            <person name="Yang Y."/>
            <person name="Xiong H."/>
            <person name="Wang M."/>
            <person name="Zhang Z."/>
            <person name="Wang Z."/>
            <person name="Wu H."/>
            <person name="Ma T."/>
            <person name="Liu J."/>
            <person name="Xi Z."/>
        </authorList>
    </citation>
    <scope>NUCLEOTIDE SEQUENCE [LARGE SCALE GENOMIC DNA]</scope>
    <source>
        <strain evidence="1">J267</strain>
        <tissue evidence="1">Leaf</tissue>
    </source>
</reference>
<dbReference type="SUPFAM" id="SSF140860">
    <property type="entry name" value="Pseudo ankyrin repeat-like"/>
    <property type="match status" value="1"/>
</dbReference>
<proteinExistence type="predicted"/>
<dbReference type="InterPro" id="IPR036770">
    <property type="entry name" value="Ankyrin_rpt-contain_sf"/>
</dbReference>
<keyword evidence="2" id="KW-1185">Reference proteome</keyword>
<evidence type="ECO:0000313" key="2">
    <source>
        <dbReference type="Proteomes" id="UP000325577"/>
    </source>
</evidence>
<dbReference type="PANTHER" id="PTHR24177">
    <property type="entry name" value="CASKIN"/>
    <property type="match status" value="1"/>
</dbReference>
<dbReference type="GO" id="GO:0016020">
    <property type="term" value="C:membrane"/>
    <property type="evidence" value="ECO:0007669"/>
    <property type="project" value="TreeGrafter"/>
</dbReference>
<dbReference type="OrthoDB" id="1925304at2759"/>
<protein>
    <submittedName>
        <fullName evidence="1">Uncharacterized protein</fullName>
    </submittedName>
</protein>
<dbReference type="Proteomes" id="UP000325577">
    <property type="component" value="Linkage Group LG6"/>
</dbReference>
<name>A0A5J4ZQX6_9ASTE</name>
<sequence length="216" mass="24729">MTVICVAPLHASTNIVGDIESSHKGPCDRGIVIIGVLNQLIRCWGISSKLFATVPAIRHIYDEKVKHVQARKLLVHICEKISNRDPLQFISKEVYETIVEATRNGIVEFICEIVKHYPEIIWKPDDDERIIFNYAILHRQEKIFSLLHEMGPKKNTLAKKKDKDKNNMLHHAAILLHASSQLGRISGAALQMQRELQWFRVSTSLDSLDLLQVIYF</sequence>
<gene>
    <name evidence="1" type="ORF">F0562_014364</name>
</gene>
<dbReference type="Gene3D" id="1.25.40.20">
    <property type="entry name" value="Ankyrin repeat-containing domain"/>
    <property type="match status" value="1"/>
</dbReference>
<dbReference type="PANTHER" id="PTHR24177:SF33">
    <property type="entry name" value="ANKYRIN REPEAT FAMILY PROTEIN"/>
    <property type="match status" value="1"/>
</dbReference>
<evidence type="ECO:0000313" key="1">
    <source>
        <dbReference type="EMBL" id="KAA8520108.1"/>
    </source>
</evidence>
<accession>A0A5J4ZQX6</accession>
<dbReference type="EMBL" id="CM018049">
    <property type="protein sequence ID" value="KAA8520108.1"/>
    <property type="molecule type" value="Genomic_DNA"/>
</dbReference>
<dbReference type="AlphaFoldDB" id="A0A5J4ZQX6"/>
<organism evidence="1 2">
    <name type="scientific">Nyssa sinensis</name>
    <dbReference type="NCBI Taxonomy" id="561372"/>
    <lineage>
        <taxon>Eukaryota</taxon>
        <taxon>Viridiplantae</taxon>
        <taxon>Streptophyta</taxon>
        <taxon>Embryophyta</taxon>
        <taxon>Tracheophyta</taxon>
        <taxon>Spermatophyta</taxon>
        <taxon>Magnoliopsida</taxon>
        <taxon>eudicotyledons</taxon>
        <taxon>Gunneridae</taxon>
        <taxon>Pentapetalae</taxon>
        <taxon>asterids</taxon>
        <taxon>Cornales</taxon>
        <taxon>Nyssaceae</taxon>
        <taxon>Nyssa</taxon>
    </lineage>
</organism>